<evidence type="ECO:0000256" key="1">
    <source>
        <dbReference type="ARBA" id="ARBA00004255"/>
    </source>
</evidence>
<keyword evidence="2" id="KW-0333">Golgi apparatus</keyword>
<dbReference type="RefSeq" id="WP_378250992.1">
    <property type="nucleotide sequence ID" value="NZ_JBHSKF010000021.1"/>
</dbReference>
<proteinExistence type="predicted"/>
<evidence type="ECO:0000256" key="2">
    <source>
        <dbReference type="ARBA" id="ARBA00023034"/>
    </source>
</evidence>
<evidence type="ECO:0000313" key="5">
    <source>
        <dbReference type="EMBL" id="MFC5291078.1"/>
    </source>
</evidence>
<gene>
    <name evidence="5" type="ORF">ACFPM7_28850</name>
</gene>
<organism evidence="5 6">
    <name type="scientific">Actinokineospora guangxiensis</name>
    <dbReference type="NCBI Taxonomy" id="1490288"/>
    <lineage>
        <taxon>Bacteria</taxon>
        <taxon>Bacillati</taxon>
        <taxon>Actinomycetota</taxon>
        <taxon>Actinomycetes</taxon>
        <taxon>Pseudonocardiales</taxon>
        <taxon>Pseudonocardiaceae</taxon>
        <taxon>Actinokineospora</taxon>
    </lineage>
</organism>
<reference evidence="6" key="1">
    <citation type="journal article" date="2019" name="Int. J. Syst. Evol. Microbiol.">
        <title>The Global Catalogue of Microorganisms (GCM) 10K type strain sequencing project: providing services to taxonomists for standard genome sequencing and annotation.</title>
        <authorList>
            <consortium name="The Broad Institute Genomics Platform"/>
            <consortium name="The Broad Institute Genome Sequencing Center for Infectious Disease"/>
            <person name="Wu L."/>
            <person name="Ma J."/>
        </authorList>
    </citation>
    <scope>NUCLEOTIDE SEQUENCE [LARGE SCALE GENOMIC DNA]</scope>
    <source>
        <strain evidence="6">CCUG 59778</strain>
    </source>
</reference>
<dbReference type="PANTHER" id="PTHR12704:SF2">
    <property type="entry name" value="GOLGI PHOSPHOPROTEIN 3 HOMOLOG SAURON"/>
    <property type="match status" value="1"/>
</dbReference>
<dbReference type="InterPro" id="IPR038261">
    <property type="entry name" value="GPP34-like_sf"/>
</dbReference>
<accession>A0ABW0EX72</accession>
<dbReference type="InterPro" id="IPR008628">
    <property type="entry name" value="GPP34-like"/>
</dbReference>
<dbReference type="Proteomes" id="UP001596157">
    <property type="component" value="Unassembled WGS sequence"/>
</dbReference>
<keyword evidence="6" id="KW-1185">Reference proteome</keyword>
<evidence type="ECO:0000256" key="3">
    <source>
        <dbReference type="ARBA" id="ARBA00023121"/>
    </source>
</evidence>
<keyword evidence="4" id="KW-0472">Membrane</keyword>
<dbReference type="EMBL" id="JBHSKF010000021">
    <property type="protein sequence ID" value="MFC5291078.1"/>
    <property type="molecule type" value="Genomic_DNA"/>
</dbReference>
<protein>
    <submittedName>
        <fullName evidence="5">GPP34 family phosphoprotein</fullName>
    </submittedName>
</protein>
<dbReference type="Gene3D" id="1.10.3630.10">
    <property type="entry name" value="yeast vps74-n-term truncation variant domain like"/>
    <property type="match status" value="1"/>
</dbReference>
<comment type="subcellular location">
    <subcellularLocation>
        <location evidence="1">Golgi apparatus membrane</location>
        <topology evidence="1">Peripheral membrane protein</topology>
        <orientation evidence="1">Cytoplasmic side</orientation>
    </subcellularLocation>
</comment>
<comment type="caution">
    <text evidence="5">The sequence shown here is derived from an EMBL/GenBank/DDBJ whole genome shotgun (WGS) entry which is preliminary data.</text>
</comment>
<dbReference type="Pfam" id="PF05719">
    <property type="entry name" value="GPP34"/>
    <property type="match status" value="1"/>
</dbReference>
<dbReference type="PANTHER" id="PTHR12704">
    <property type="entry name" value="TRANS-GOLGI PROTEIN GMX33"/>
    <property type="match status" value="1"/>
</dbReference>
<name>A0ABW0EX72_9PSEU</name>
<evidence type="ECO:0000256" key="4">
    <source>
        <dbReference type="ARBA" id="ARBA00023136"/>
    </source>
</evidence>
<evidence type="ECO:0000313" key="6">
    <source>
        <dbReference type="Proteomes" id="UP001596157"/>
    </source>
</evidence>
<keyword evidence="3" id="KW-0446">Lipid-binding</keyword>
<sequence length="238" mass="24744">MAGRAQAGSDGMRAETLIVEDLLLLLLDDETGTPAAAGTLYYTLGGAVLVELALSGRVEAEGGSRLSGPEVRVAGDGPLSDPLLQAAYDRIAEKPRRVQPLILDIGSGLWEQLVERLVERGLIRREKKRVLGLFKVTQLPADDTGHEAEVRRGVKAVLEEGAEPDARTAALIGLLSGSGALPMLRPPLAWSGAVHRRAKELEEGSWGASAVGTAVTRTAAAIAASSAAVAVSVATTVT</sequence>